<dbReference type="EMBL" id="BMZG01000006">
    <property type="protein sequence ID" value="GHA73345.1"/>
    <property type="molecule type" value="Genomic_DNA"/>
</dbReference>
<evidence type="ECO:0000259" key="6">
    <source>
        <dbReference type="Pfam" id="PF00749"/>
    </source>
</evidence>
<comment type="similarity">
    <text evidence="5">Belongs to the class-I aminoacyl-tRNA synthetase family.</text>
</comment>
<dbReference type="SUPFAM" id="SSF52374">
    <property type="entry name" value="Nucleotidylyl transferase"/>
    <property type="match status" value="1"/>
</dbReference>
<evidence type="ECO:0000256" key="3">
    <source>
        <dbReference type="ARBA" id="ARBA00022840"/>
    </source>
</evidence>
<name>A0A8J3CHK4_9BURK</name>
<sequence>MEDVDTTRCKREYGDHQIQTLRQLGFIFDEPVWQSTRDVIYQAEFDRLKRLGAIYPCTCTRRDIGDGIYQGTCRNGHAVNKPIRSWRFRVGDDVINWQDENGTQRQEQLMQSVGDFVVKRVIDEQHHEWTYQFAVVVDDALQQISHIVRGADLIDSTARQIALQRALGYPTLVYSHFPLLTNEQGEKLSKSGQAPTLDMLKGLEALQHAWVFLGGLPIQANYLEAFWAAVGVKQKT</sequence>
<protein>
    <submittedName>
        <fullName evidence="7">Glutamyl-Q tRNA(Asp) synthetase</fullName>
    </submittedName>
</protein>
<dbReference type="GO" id="GO:0004818">
    <property type="term" value="F:glutamate-tRNA ligase activity"/>
    <property type="evidence" value="ECO:0007669"/>
    <property type="project" value="TreeGrafter"/>
</dbReference>
<keyword evidence="2 5" id="KW-0547">Nucleotide-binding</keyword>
<dbReference type="GO" id="GO:0005524">
    <property type="term" value="F:ATP binding"/>
    <property type="evidence" value="ECO:0007669"/>
    <property type="project" value="UniProtKB-KW"/>
</dbReference>
<dbReference type="AlphaFoldDB" id="A0A8J3CHK4"/>
<evidence type="ECO:0000313" key="8">
    <source>
        <dbReference type="Proteomes" id="UP000614287"/>
    </source>
</evidence>
<dbReference type="Gene3D" id="3.40.50.620">
    <property type="entry name" value="HUPs"/>
    <property type="match status" value="1"/>
</dbReference>
<keyword evidence="3 5" id="KW-0067">ATP-binding</keyword>
<dbReference type="GO" id="GO:0006424">
    <property type="term" value="P:glutamyl-tRNA aminoacylation"/>
    <property type="evidence" value="ECO:0007669"/>
    <property type="project" value="TreeGrafter"/>
</dbReference>
<evidence type="ECO:0000313" key="7">
    <source>
        <dbReference type="EMBL" id="GHA73345.1"/>
    </source>
</evidence>
<dbReference type="InterPro" id="IPR014729">
    <property type="entry name" value="Rossmann-like_a/b/a_fold"/>
</dbReference>
<dbReference type="Proteomes" id="UP000614287">
    <property type="component" value="Unassembled WGS sequence"/>
</dbReference>
<comment type="caution">
    <text evidence="7">The sequence shown here is derived from an EMBL/GenBank/DDBJ whole genome shotgun (WGS) entry which is preliminary data.</text>
</comment>
<dbReference type="GO" id="GO:0005829">
    <property type="term" value="C:cytosol"/>
    <property type="evidence" value="ECO:0007669"/>
    <property type="project" value="TreeGrafter"/>
</dbReference>
<keyword evidence="1 5" id="KW-0436">Ligase</keyword>
<dbReference type="PANTHER" id="PTHR43311:SF1">
    <property type="entry name" value="GLUTAMYL-Q TRNA(ASP) SYNTHETASE"/>
    <property type="match status" value="1"/>
</dbReference>
<reference evidence="7" key="1">
    <citation type="journal article" date="2014" name="Int. J. Syst. Evol. Microbiol.">
        <title>Complete genome sequence of Corynebacterium casei LMG S-19264T (=DSM 44701T), isolated from a smear-ripened cheese.</title>
        <authorList>
            <consortium name="US DOE Joint Genome Institute (JGI-PGF)"/>
            <person name="Walter F."/>
            <person name="Albersmeier A."/>
            <person name="Kalinowski J."/>
            <person name="Ruckert C."/>
        </authorList>
    </citation>
    <scope>NUCLEOTIDE SEQUENCE</scope>
    <source>
        <strain evidence="7">KCTC 32501</strain>
    </source>
</reference>
<dbReference type="InterPro" id="IPR049940">
    <property type="entry name" value="GluQ/Sye"/>
</dbReference>
<dbReference type="InterPro" id="IPR020058">
    <property type="entry name" value="Glu/Gln-tRNA-synth_Ib_cat-dom"/>
</dbReference>
<keyword evidence="5" id="KW-0648">Protein biosynthesis</keyword>
<reference evidence="7" key="2">
    <citation type="submission" date="2020-09" db="EMBL/GenBank/DDBJ databases">
        <authorList>
            <person name="Sun Q."/>
            <person name="Kim S."/>
        </authorList>
    </citation>
    <scope>NUCLEOTIDE SEQUENCE</scope>
    <source>
        <strain evidence="7">KCTC 32501</strain>
    </source>
</reference>
<proteinExistence type="inferred from homology"/>
<gene>
    <name evidence="7" type="primary">gluQ</name>
    <name evidence="7" type="ORF">GCM10009007_12850</name>
</gene>
<evidence type="ECO:0000256" key="2">
    <source>
        <dbReference type="ARBA" id="ARBA00022741"/>
    </source>
</evidence>
<dbReference type="Pfam" id="PF00749">
    <property type="entry name" value="tRNA-synt_1c"/>
    <property type="match status" value="1"/>
</dbReference>
<dbReference type="PANTHER" id="PTHR43311">
    <property type="entry name" value="GLUTAMATE--TRNA LIGASE"/>
    <property type="match status" value="1"/>
</dbReference>
<evidence type="ECO:0000256" key="5">
    <source>
        <dbReference type="RuleBase" id="RU363037"/>
    </source>
</evidence>
<accession>A0A8J3CHK4</accession>
<organism evidence="7 8">
    <name type="scientific">Formosimonas limnophila</name>
    <dbReference type="NCBI Taxonomy" id="1384487"/>
    <lineage>
        <taxon>Bacteria</taxon>
        <taxon>Pseudomonadati</taxon>
        <taxon>Pseudomonadota</taxon>
        <taxon>Betaproteobacteria</taxon>
        <taxon>Burkholderiales</taxon>
        <taxon>Burkholderiaceae</taxon>
        <taxon>Formosimonas</taxon>
    </lineage>
</organism>
<keyword evidence="4 5" id="KW-0030">Aminoacyl-tRNA synthetase</keyword>
<evidence type="ECO:0000256" key="1">
    <source>
        <dbReference type="ARBA" id="ARBA00022598"/>
    </source>
</evidence>
<keyword evidence="8" id="KW-1185">Reference proteome</keyword>
<feature type="domain" description="Glutamyl/glutaminyl-tRNA synthetase class Ib catalytic" evidence="6">
    <location>
        <begin position="119"/>
        <end position="195"/>
    </location>
</feature>
<evidence type="ECO:0000256" key="4">
    <source>
        <dbReference type="ARBA" id="ARBA00023146"/>
    </source>
</evidence>